<dbReference type="GO" id="GO:0010181">
    <property type="term" value="F:FMN binding"/>
    <property type="evidence" value="ECO:0007669"/>
    <property type="project" value="InterPro"/>
</dbReference>
<dbReference type="InterPro" id="IPR012349">
    <property type="entry name" value="Split_barrel_FMN-bd"/>
</dbReference>
<dbReference type="SMART" id="SM00903">
    <property type="entry name" value="Flavin_Reduct"/>
    <property type="match status" value="1"/>
</dbReference>
<dbReference type="SUPFAM" id="SSF50475">
    <property type="entry name" value="FMN-binding split barrel"/>
    <property type="match status" value="1"/>
</dbReference>
<dbReference type="AlphaFoldDB" id="A0A286GGF9"/>
<dbReference type="RefSeq" id="WP_097278927.1">
    <property type="nucleotide sequence ID" value="NZ_OCNJ01000003.1"/>
</dbReference>
<evidence type="ECO:0000256" key="1">
    <source>
        <dbReference type="ARBA" id="ARBA00008898"/>
    </source>
</evidence>
<dbReference type="PANTHER" id="PTHR30466:SF11">
    <property type="entry name" value="FLAVIN-DEPENDENT MONOOXYGENASE, REDUCTASE SUBUNIT HSAB"/>
    <property type="match status" value="1"/>
</dbReference>
<organism evidence="4 5">
    <name type="scientific">Caenispirillum bisanense</name>
    <dbReference type="NCBI Taxonomy" id="414052"/>
    <lineage>
        <taxon>Bacteria</taxon>
        <taxon>Pseudomonadati</taxon>
        <taxon>Pseudomonadota</taxon>
        <taxon>Alphaproteobacteria</taxon>
        <taxon>Rhodospirillales</taxon>
        <taxon>Novispirillaceae</taxon>
        <taxon>Caenispirillum</taxon>
    </lineage>
</organism>
<reference evidence="4 5" key="1">
    <citation type="submission" date="2017-09" db="EMBL/GenBank/DDBJ databases">
        <authorList>
            <person name="Ehlers B."/>
            <person name="Leendertz F.H."/>
        </authorList>
    </citation>
    <scope>NUCLEOTIDE SEQUENCE [LARGE SCALE GENOMIC DNA]</scope>
    <source>
        <strain evidence="4 5">USBA 140</strain>
    </source>
</reference>
<dbReference type="InterPro" id="IPR050268">
    <property type="entry name" value="NADH-dep_flavin_reductase"/>
</dbReference>
<comment type="similarity">
    <text evidence="1">Belongs to the non-flavoprotein flavin reductase family.</text>
</comment>
<dbReference type="OrthoDB" id="9792858at2"/>
<protein>
    <submittedName>
        <fullName evidence="4">NADH-FMN oxidoreductase RutF, flavin reductase (DIM6/NTAB) family</fullName>
    </submittedName>
</protein>
<gene>
    <name evidence="4" type="ORF">SAMN05421508_103463</name>
</gene>
<sequence length="160" mass="17276">MSIDERSYKKALGCFASGVAVMTTTDAAGRSVGVTVSAFTSLSLSPPLVLFCLDRRTSGIDAFRSGSFAVNILREDQRELSIRFASRRDDKFAGLECRTGVAGAPILPNCLAVLECSVESVSDGGDHEIFLGRVHHMEYQTGGQPLLYFRGAYARIDSCL</sequence>
<dbReference type="PANTHER" id="PTHR30466">
    <property type="entry name" value="FLAVIN REDUCTASE"/>
    <property type="match status" value="1"/>
</dbReference>
<keyword evidence="2" id="KW-0560">Oxidoreductase</keyword>
<dbReference type="InterPro" id="IPR002563">
    <property type="entry name" value="Flavin_Rdtase-like_dom"/>
</dbReference>
<evidence type="ECO:0000313" key="5">
    <source>
        <dbReference type="Proteomes" id="UP000219621"/>
    </source>
</evidence>
<name>A0A286GGF9_9PROT</name>
<evidence type="ECO:0000256" key="2">
    <source>
        <dbReference type="ARBA" id="ARBA00023002"/>
    </source>
</evidence>
<dbReference type="Proteomes" id="UP000219621">
    <property type="component" value="Unassembled WGS sequence"/>
</dbReference>
<dbReference type="GO" id="GO:0042602">
    <property type="term" value="F:riboflavin reductase (NADPH) activity"/>
    <property type="evidence" value="ECO:0007669"/>
    <property type="project" value="TreeGrafter"/>
</dbReference>
<dbReference type="EMBL" id="OCNJ01000003">
    <property type="protein sequence ID" value="SOD94316.1"/>
    <property type="molecule type" value="Genomic_DNA"/>
</dbReference>
<dbReference type="Pfam" id="PF01613">
    <property type="entry name" value="Flavin_Reduct"/>
    <property type="match status" value="1"/>
</dbReference>
<dbReference type="Gene3D" id="2.30.110.10">
    <property type="entry name" value="Electron Transport, Fmn-binding Protein, Chain A"/>
    <property type="match status" value="1"/>
</dbReference>
<accession>A0A286GGF9</accession>
<evidence type="ECO:0000313" key="4">
    <source>
        <dbReference type="EMBL" id="SOD94316.1"/>
    </source>
</evidence>
<evidence type="ECO:0000259" key="3">
    <source>
        <dbReference type="SMART" id="SM00903"/>
    </source>
</evidence>
<keyword evidence="5" id="KW-1185">Reference proteome</keyword>
<feature type="domain" description="Flavin reductase like" evidence="3">
    <location>
        <begin position="12"/>
        <end position="155"/>
    </location>
</feature>
<proteinExistence type="inferred from homology"/>